<dbReference type="Proteomes" id="UP001633002">
    <property type="component" value="Unassembled WGS sequence"/>
</dbReference>
<sequence length="129" mass="14447">MDLLQVNFTLEDINLNGTPWRDDGKVALVKEGFISIDCGSTVSCTDGLEMEWVGEGDYASNGVNAVINRASRQVLLPHSREKRRRVPDPNDISGRKLEFYQLTLQQYVMTTIFRIDCGRKPGSPSIRSA</sequence>
<accession>A0ABD3HLP1</accession>
<evidence type="ECO:0000313" key="1">
    <source>
        <dbReference type="EMBL" id="KAL3691031.1"/>
    </source>
</evidence>
<organism evidence="1 2">
    <name type="scientific">Riccia sorocarpa</name>
    <dbReference type="NCBI Taxonomy" id="122646"/>
    <lineage>
        <taxon>Eukaryota</taxon>
        <taxon>Viridiplantae</taxon>
        <taxon>Streptophyta</taxon>
        <taxon>Embryophyta</taxon>
        <taxon>Marchantiophyta</taxon>
        <taxon>Marchantiopsida</taxon>
        <taxon>Marchantiidae</taxon>
        <taxon>Marchantiales</taxon>
        <taxon>Ricciaceae</taxon>
        <taxon>Riccia</taxon>
    </lineage>
</organism>
<proteinExistence type="predicted"/>
<comment type="caution">
    <text evidence="1">The sequence shown here is derived from an EMBL/GenBank/DDBJ whole genome shotgun (WGS) entry which is preliminary data.</text>
</comment>
<dbReference type="EMBL" id="JBJQOH010000003">
    <property type="protein sequence ID" value="KAL3691031.1"/>
    <property type="molecule type" value="Genomic_DNA"/>
</dbReference>
<keyword evidence="2" id="KW-1185">Reference proteome</keyword>
<protein>
    <submittedName>
        <fullName evidence="1">Uncharacterized protein</fullName>
    </submittedName>
</protein>
<gene>
    <name evidence="1" type="ORF">R1sor_004682</name>
</gene>
<dbReference type="AlphaFoldDB" id="A0ABD3HLP1"/>
<name>A0ABD3HLP1_9MARC</name>
<reference evidence="1 2" key="1">
    <citation type="submission" date="2024-09" db="EMBL/GenBank/DDBJ databases">
        <title>Chromosome-scale assembly of Riccia sorocarpa.</title>
        <authorList>
            <person name="Paukszto L."/>
        </authorList>
    </citation>
    <scope>NUCLEOTIDE SEQUENCE [LARGE SCALE GENOMIC DNA]</scope>
    <source>
        <strain evidence="1">LP-2024</strain>
        <tissue evidence="1">Aerial parts of the thallus</tissue>
    </source>
</reference>
<evidence type="ECO:0000313" key="2">
    <source>
        <dbReference type="Proteomes" id="UP001633002"/>
    </source>
</evidence>